<organism evidence="2 3">
    <name type="scientific">Candidatus Kerfeldbacteria bacterium RIFCSPLOWO2_01_FULL_48_11</name>
    <dbReference type="NCBI Taxonomy" id="1798543"/>
    <lineage>
        <taxon>Bacteria</taxon>
        <taxon>Candidatus Kerfeldiibacteriota</taxon>
    </lineage>
</organism>
<dbReference type="STRING" id="1798543.A2898_05620"/>
<reference evidence="2 3" key="1">
    <citation type="journal article" date="2016" name="Nat. Commun.">
        <title>Thousands of microbial genomes shed light on interconnected biogeochemical processes in an aquifer system.</title>
        <authorList>
            <person name="Anantharaman K."/>
            <person name="Brown C.T."/>
            <person name="Hug L.A."/>
            <person name="Sharon I."/>
            <person name="Castelle C.J."/>
            <person name="Probst A.J."/>
            <person name="Thomas B.C."/>
            <person name="Singh A."/>
            <person name="Wilkins M.J."/>
            <person name="Karaoz U."/>
            <person name="Brodie E.L."/>
            <person name="Williams K.H."/>
            <person name="Hubbard S.S."/>
            <person name="Banfield J.F."/>
        </authorList>
    </citation>
    <scope>NUCLEOTIDE SEQUENCE [LARGE SCALE GENOMIC DNA]</scope>
</reference>
<gene>
    <name evidence="2" type="ORF">A2898_05620</name>
</gene>
<evidence type="ECO:0000313" key="3">
    <source>
        <dbReference type="Proteomes" id="UP000179164"/>
    </source>
</evidence>
<dbReference type="InterPro" id="IPR006683">
    <property type="entry name" value="Thioestr_dom"/>
</dbReference>
<sequence length="133" mass="14138">MPELIPLSPIARMFGVSEVGLTDTEYTVISVPSADVANCMGRVSGGYLAMILDDTMSRHLTKVLGLHVAFTITLTVQFPDGAAVGDTLMVTTRVVRTGNKVSFMEGTVRCGSRTLTTATASFGNAVPRSRLEI</sequence>
<dbReference type="Gene3D" id="3.10.129.10">
    <property type="entry name" value="Hotdog Thioesterase"/>
    <property type="match status" value="1"/>
</dbReference>
<feature type="domain" description="Thioesterase" evidence="1">
    <location>
        <begin position="40"/>
        <end position="115"/>
    </location>
</feature>
<evidence type="ECO:0000313" key="2">
    <source>
        <dbReference type="EMBL" id="OGY83637.1"/>
    </source>
</evidence>
<dbReference type="AlphaFoldDB" id="A0A1G2B5W5"/>
<comment type="caution">
    <text evidence="2">The sequence shown here is derived from an EMBL/GenBank/DDBJ whole genome shotgun (WGS) entry which is preliminary data.</text>
</comment>
<accession>A0A1G2B5W5</accession>
<dbReference type="InterPro" id="IPR029069">
    <property type="entry name" value="HotDog_dom_sf"/>
</dbReference>
<evidence type="ECO:0000259" key="1">
    <source>
        <dbReference type="Pfam" id="PF03061"/>
    </source>
</evidence>
<protein>
    <recommendedName>
        <fullName evidence="1">Thioesterase domain-containing protein</fullName>
    </recommendedName>
</protein>
<dbReference type="EMBL" id="MHKE01000013">
    <property type="protein sequence ID" value="OGY83637.1"/>
    <property type="molecule type" value="Genomic_DNA"/>
</dbReference>
<dbReference type="Proteomes" id="UP000179164">
    <property type="component" value="Unassembled WGS sequence"/>
</dbReference>
<dbReference type="SUPFAM" id="SSF54637">
    <property type="entry name" value="Thioesterase/thiol ester dehydrase-isomerase"/>
    <property type="match status" value="1"/>
</dbReference>
<proteinExistence type="predicted"/>
<dbReference type="Pfam" id="PF03061">
    <property type="entry name" value="4HBT"/>
    <property type="match status" value="1"/>
</dbReference>
<name>A0A1G2B5W5_9BACT</name>